<dbReference type="EMBL" id="CM039435">
    <property type="protein sequence ID" value="KAI4316966.1"/>
    <property type="molecule type" value="Genomic_DNA"/>
</dbReference>
<evidence type="ECO:0000313" key="2">
    <source>
        <dbReference type="Proteomes" id="UP000828941"/>
    </source>
</evidence>
<evidence type="ECO:0000313" key="1">
    <source>
        <dbReference type="EMBL" id="KAI4316966.1"/>
    </source>
</evidence>
<name>A0ACB9M1E1_BAUVA</name>
<protein>
    <submittedName>
        <fullName evidence="1">Uncharacterized protein</fullName>
    </submittedName>
</protein>
<gene>
    <name evidence="1" type="ORF">L6164_024886</name>
</gene>
<dbReference type="Proteomes" id="UP000828941">
    <property type="component" value="Chromosome 10"/>
</dbReference>
<reference evidence="1 2" key="1">
    <citation type="journal article" date="2022" name="DNA Res.">
        <title>Chromosomal-level genome assembly of the orchid tree Bauhinia variegata (Leguminosae; Cercidoideae) supports the allotetraploid origin hypothesis of Bauhinia.</title>
        <authorList>
            <person name="Zhong Y."/>
            <person name="Chen Y."/>
            <person name="Zheng D."/>
            <person name="Pang J."/>
            <person name="Liu Y."/>
            <person name="Luo S."/>
            <person name="Meng S."/>
            <person name="Qian L."/>
            <person name="Wei D."/>
            <person name="Dai S."/>
            <person name="Zhou R."/>
        </authorList>
    </citation>
    <scope>NUCLEOTIDE SEQUENCE [LARGE SCALE GENOMIC DNA]</scope>
    <source>
        <strain evidence="1">BV-YZ2020</strain>
    </source>
</reference>
<comment type="caution">
    <text evidence="1">The sequence shown here is derived from an EMBL/GenBank/DDBJ whole genome shotgun (WGS) entry which is preliminary data.</text>
</comment>
<organism evidence="1 2">
    <name type="scientific">Bauhinia variegata</name>
    <name type="common">Purple orchid tree</name>
    <name type="synonym">Phanera variegata</name>
    <dbReference type="NCBI Taxonomy" id="167791"/>
    <lineage>
        <taxon>Eukaryota</taxon>
        <taxon>Viridiplantae</taxon>
        <taxon>Streptophyta</taxon>
        <taxon>Embryophyta</taxon>
        <taxon>Tracheophyta</taxon>
        <taxon>Spermatophyta</taxon>
        <taxon>Magnoliopsida</taxon>
        <taxon>eudicotyledons</taxon>
        <taxon>Gunneridae</taxon>
        <taxon>Pentapetalae</taxon>
        <taxon>rosids</taxon>
        <taxon>fabids</taxon>
        <taxon>Fabales</taxon>
        <taxon>Fabaceae</taxon>
        <taxon>Cercidoideae</taxon>
        <taxon>Cercideae</taxon>
        <taxon>Bauhiniinae</taxon>
        <taxon>Bauhinia</taxon>
    </lineage>
</organism>
<proteinExistence type="predicted"/>
<sequence>MGLLRKLPSPSSSWTCLVFLRLKLLFLVVSCKTKALVTLPPNVSVPALIVFGDSIMDTGNNNNIKTIVKCNFPPYGKDFQGGVPTGRFCNGKVPSDLIGILLFLLHHLFLNYLPYISGKQIN</sequence>
<keyword evidence="2" id="KW-1185">Reference proteome</keyword>
<accession>A0ACB9M1E1</accession>